<dbReference type="Pfam" id="PF00505">
    <property type="entry name" value="HMG_box"/>
    <property type="match status" value="1"/>
</dbReference>
<evidence type="ECO:0000256" key="6">
    <source>
        <dbReference type="ARBA" id="ARBA00022741"/>
    </source>
</evidence>
<dbReference type="Pfam" id="PF02911">
    <property type="entry name" value="Formyl_trans_C"/>
    <property type="match status" value="1"/>
</dbReference>
<proteinExistence type="inferred from homology"/>
<evidence type="ECO:0000256" key="9">
    <source>
        <dbReference type="ARBA" id="ARBA00022833"/>
    </source>
</evidence>
<dbReference type="InterPro" id="IPR005794">
    <property type="entry name" value="Fmt"/>
</dbReference>
<feature type="repeat" description="ANK" evidence="12">
    <location>
        <begin position="49"/>
        <end position="81"/>
    </location>
</feature>
<dbReference type="SMART" id="SM00248">
    <property type="entry name" value="ANK"/>
    <property type="match status" value="1"/>
</dbReference>
<keyword evidence="5" id="KW-0479">Metal-binding</keyword>
<evidence type="ECO:0000256" key="4">
    <source>
        <dbReference type="ARBA" id="ARBA00022679"/>
    </source>
</evidence>
<evidence type="ECO:0000256" key="12">
    <source>
        <dbReference type="PROSITE-ProRule" id="PRU00023"/>
    </source>
</evidence>
<evidence type="ECO:0000256" key="15">
    <source>
        <dbReference type="SAM" id="MobiDB-lite"/>
    </source>
</evidence>
<feature type="domain" description="HMG box" evidence="17">
    <location>
        <begin position="544"/>
        <end position="613"/>
    </location>
</feature>
<dbReference type="InterPro" id="IPR036477">
    <property type="entry name" value="Formyl_transf_N_sf"/>
</dbReference>
<dbReference type="Pfam" id="PF12796">
    <property type="entry name" value="Ank_2"/>
    <property type="match status" value="1"/>
</dbReference>
<dbReference type="GO" id="GO:0005634">
    <property type="term" value="C:nucleus"/>
    <property type="evidence" value="ECO:0007669"/>
    <property type="project" value="UniProtKB-UniRule"/>
</dbReference>
<keyword evidence="13" id="KW-0238">DNA-binding</keyword>
<evidence type="ECO:0000256" key="13">
    <source>
        <dbReference type="PROSITE-ProRule" id="PRU00267"/>
    </source>
</evidence>
<name>A0A835JB29_9ROSI</name>
<dbReference type="SUPFAM" id="SSF53328">
    <property type="entry name" value="Formyltransferase"/>
    <property type="match status" value="1"/>
</dbReference>
<keyword evidence="9" id="KW-0862">Zinc</keyword>
<evidence type="ECO:0000259" key="16">
    <source>
        <dbReference type="PROSITE" id="PS50011"/>
    </source>
</evidence>
<evidence type="ECO:0000256" key="11">
    <source>
        <dbReference type="ARBA" id="ARBA00022917"/>
    </source>
</evidence>
<dbReference type="EMBL" id="JADGMS010000017">
    <property type="protein sequence ID" value="KAF9664030.1"/>
    <property type="molecule type" value="Genomic_DNA"/>
</dbReference>
<comment type="caution">
    <text evidence="19">The sequence shown here is derived from an EMBL/GenBank/DDBJ whole genome shotgun (WGS) entry which is preliminary data.</text>
</comment>
<evidence type="ECO:0000259" key="18">
    <source>
        <dbReference type="PROSITE" id="PS51081"/>
    </source>
</evidence>
<dbReference type="GO" id="GO:0003677">
    <property type="term" value="F:DNA binding"/>
    <property type="evidence" value="ECO:0007669"/>
    <property type="project" value="UniProtKB-UniRule"/>
</dbReference>
<keyword evidence="4" id="KW-0808">Transferase</keyword>
<feature type="region of interest" description="Disordered" evidence="15">
    <location>
        <begin position="525"/>
        <end position="546"/>
    </location>
</feature>
<dbReference type="Gene3D" id="1.10.30.10">
    <property type="entry name" value="High mobility group box domain"/>
    <property type="match status" value="1"/>
</dbReference>
<dbReference type="InterPro" id="IPR000719">
    <property type="entry name" value="Prot_kinase_dom"/>
</dbReference>
<dbReference type="Gene3D" id="1.25.40.20">
    <property type="entry name" value="Ankyrin repeat-containing domain"/>
    <property type="match status" value="1"/>
</dbReference>
<dbReference type="InterPro" id="IPR037022">
    <property type="entry name" value="Formyl_trans_C_sf"/>
</dbReference>
<dbReference type="SUPFAM" id="SSF48403">
    <property type="entry name" value="Ankyrin repeat"/>
    <property type="match status" value="1"/>
</dbReference>
<dbReference type="PANTHER" id="PTHR11138">
    <property type="entry name" value="METHIONYL-TRNA FORMYLTRANSFERASE"/>
    <property type="match status" value="1"/>
</dbReference>
<dbReference type="PROSITE" id="PS50118">
    <property type="entry name" value="HMG_BOX_2"/>
    <property type="match status" value="1"/>
</dbReference>
<evidence type="ECO:0000256" key="14">
    <source>
        <dbReference type="PROSITE-ProRule" id="PRU00455"/>
    </source>
</evidence>
<organism evidence="19 20">
    <name type="scientific">Salix dunnii</name>
    <dbReference type="NCBI Taxonomy" id="1413687"/>
    <lineage>
        <taxon>Eukaryota</taxon>
        <taxon>Viridiplantae</taxon>
        <taxon>Streptophyta</taxon>
        <taxon>Embryophyta</taxon>
        <taxon>Tracheophyta</taxon>
        <taxon>Spermatophyta</taxon>
        <taxon>Magnoliopsida</taxon>
        <taxon>eudicotyledons</taxon>
        <taxon>Gunneridae</taxon>
        <taxon>Pentapetalae</taxon>
        <taxon>rosids</taxon>
        <taxon>fabids</taxon>
        <taxon>Malpighiales</taxon>
        <taxon>Salicaceae</taxon>
        <taxon>Saliceae</taxon>
        <taxon>Salix</taxon>
    </lineage>
</organism>
<evidence type="ECO:0000256" key="10">
    <source>
        <dbReference type="ARBA" id="ARBA00022840"/>
    </source>
</evidence>
<accession>A0A835JB29</accession>
<keyword evidence="12" id="KW-0040">ANK repeat</keyword>
<dbReference type="GO" id="GO:0004479">
    <property type="term" value="F:methionyl-tRNA formyltransferase activity"/>
    <property type="evidence" value="ECO:0007669"/>
    <property type="project" value="UniProtKB-EC"/>
</dbReference>
<dbReference type="GO" id="GO:0005524">
    <property type="term" value="F:ATP binding"/>
    <property type="evidence" value="ECO:0007669"/>
    <property type="project" value="UniProtKB-KW"/>
</dbReference>
<dbReference type="InterPro" id="IPR013010">
    <property type="entry name" value="Znf_SIAH"/>
</dbReference>
<dbReference type="Gene3D" id="3.40.50.170">
    <property type="entry name" value="Formyl transferase, N-terminal domain"/>
    <property type="match status" value="1"/>
</dbReference>
<evidence type="ECO:0000256" key="8">
    <source>
        <dbReference type="ARBA" id="ARBA00022777"/>
    </source>
</evidence>
<dbReference type="SUPFAM" id="SSF47095">
    <property type="entry name" value="HMG-box"/>
    <property type="match status" value="1"/>
</dbReference>
<evidence type="ECO:0000256" key="3">
    <source>
        <dbReference type="ARBA" id="ARBA00014185"/>
    </source>
</evidence>
<dbReference type="PROSITE" id="PS50088">
    <property type="entry name" value="ANK_REPEAT"/>
    <property type="match status" value="1"/>
</dbReference>
<dbReference type="InterPro" id="IPR044135">
    <property type="entry name" value="Met-tRNA-FMT_C"/>
</dbReference>
<dbReference type="GO" id="GO:0008270">
    <property type="term" value="F:zinc ion binding"/>
    <property type="evidence" value="ECO:0007669"/>
    <property type="project" value="UniProtKB-KW"/>
</dbReference>
<dbReference type="Gene3D" id="3.30.40.10">
    <property type="entry name" value="Zinc/RING finger domain, C3HC4 (zinc finger)"/>
    <property type="match status" value="1"/>
</dbReference>
<dbReference type="Gene3D" id="3.10.25.10">
    <property type="entry name" value="Formyl transferase, C-terminal domain"/>
    <property type="match status" value="1"/>
</dbReference>
<evidence type="ECO:0000313" key="20">
    <source>
        <dbReference type="Proteomes" id="UP000657918"/>
    </source>
</evidence>
<evidence type="ECO:0000256" key="1">
    <source>
        <dbReference type="ARBA" id="ARBA00010699"/>
    </source>
</evidence>
<dbReference type="InterPro" id="IPR041711">
    <property type="entry name" value="Met-tRNA-FMT_N"/>
</dbReference>
<dbReference type="Gene3D" id="1.10.510.10">
    <property type="entry name" value="Transferase(Phosphotransferase) domain 1"/>
    <property type="match status" value="2"/>
</dbReference>
<dbReference type="PROSITE" id="PS51081">
    <property type="entry name" value="ZF_SIAH"/>
    <property type="match status" value="1"/>
</dbReference>
<dbReference type="FunFam" id="3.40.50.170:FF:000010">
    <property type="entry name" value="Methionyl-tRNA formyltransferase"/>
    <property type="match status" value="1"/>
</dbReference>
<keyword evidence="10" id="KW-0067">ATP-binding</keyword>
<dbReference type="Pfam" id="PF21361">
    <property type="entry name" value="Sina_ZnF"/>
    <property type="match status" value="1"/>
</dbReference>
<dbReference type="InterPro" id="IPR036910">
    <property type="entry name" value="HMG_box_dom_sf"/>
</dbReference>
<dbReference type="InterPro" id="IPR009071">
    <property type="entry name" value="HMG_box_dom"/>
</dbReference>
<dbReference type="PROSITE" id="PS50297">
    <property type="entry name" value="ANK_REP_REGION"/>
    <property type="match status" value="1"/>
</dbReference>
<feature type="DNA-binding region" description="HMG box" evidence="13">
    <location>
        <begin position="544"/>
        <end position="613"/>
    </location>
</feature>
<dbReference type="GO" id="GO:0004672">
    <property type="term" value="F:protein kinase activity"/>
    <property type="evidence" value="ECO:0007669"/>
    <property type="project" value="InterPro"/>
</dbReference>
<sequence length="1484" mass="166069">MDPMPEDSYSDEFDMQLIGNFLSFASRGDRVGLNQMLRDGISPNVQDYDKRTALHLAASEGHAPIVELLLHYKANVNLKDRWQRTPLTDARLYSYRDICRILEVNGGKDFINDHPMTFRHEQECTEMNFDISELNTEQSSIVEQGVFGESVKVKWRGTWVVKTVIKSQIYHPVKMILSAKDNTLLRQLQHPNILQFLGSIVHREEMILITQHLPQGNLDGILTTKVRLDIPTALRYALDIARGMNYLHEHKPLPIVHNHLTPRRVPSSASTLSLSFVIRHAINPVTCFPEHTLIQSDDDLMRDFFFNLSCRNLLLDEGGHLKIGDYWVQMLYEQIHPNQDNSQRNDCSIMSSNQSNDTKKDIRSFGFIFYQMLEGRVLSNMNFDRSTDFDLRFQISRCPKRIQQLIQHCTSKNPYQRPSFSSVIEILEEVSAYLGRAGCPSHGIDRIELTAVKVVNWKPEEFSMLWSIVLYPVGKAPGYIQAQHGVRGERFSDTNWKECFTGSDASVENIIVPSEGDLSIEKRRAEDDIESERKRKKKRKKCPNPRPACSWVHFSREFIKEYSASHPESSGLKAATKAASDAWKSMSLEEKAKYTKRAREVWDSYLSTAPARTPKPRKQTKLVTRCSPGRLFNVLQRLSVEQRTAVKIMGFGSLLDLRCRTLRRSLCLWLLERFNTAGCSLEICGVHIPLSPRDVEIVLGLAASGKDVINTGPDDLIADLRHSYNATNRGISVRLLEERLAAPEAGEDFKRSFVLYALGTLLSPTARLDVSPSFLHFLTSMDVVHQYNWGKFLLDRLVREVSRFHQGKQRAVGGCLLFLQLFYYESISIEGSCASISSAIPYLSSWGEEEITEREKRQRELGGYGFGEVICKDRCTGLELSESRGQQVGSSEGKISCDADHKSVFEQQADQAGKEIMDGNIYVEEPNISSLQASNIVACGNIEVGTESVARICQNKEYGSNETLDYIDNGIHEETCIFSPCACPLPDCHYAGSSEQLSLHFSSKHWGRGRRFRYNIPLPVSLGVNEQFLVLQAEEDGVLFLLSKGIESIGNIVIVTCIRPSFSKDRFLYDLVASRGVSSLRLKSLTEPFPGRVEGLPPVDFLLIPFPFLGPSGQLDLEVCIWSSTELGSPQVSSTVLDALFEASKAPNSLFEVAAIVTQPPARRDRGKKLMPSPVAEFALDKGFPSDLIFTPERAGEDTFLSNLRALQPELCITAAYGNILPTKFLNIPPLGTVNIHPSLLPLYRGAAPVQRALQDGAKETGVSLAFTVRALDAGPVIAYKTLEVDDQIKSHALLLSQSRGGNVDSSLCCQSVLRLSSICLQAPDLLALLFSEGSKLLIHELPSILDGSARLKAQSQDDSKATLAPKISVEESWLSFDQEASVLHNKVRAFAGWPGTRAKVAIVDDENGRHNIVDLKIITTRVCDHSIVQGHEVDDISYVKDSLVFPCGRSTALEVLELQLPGKKVFRAAAFWNGLRGQKLKKL</sequence>
<dbReference type="CDD" id="cd08646">
    <property type="entry name" value="FMT_core_Met-tRNA-FMT_N"/>
    <property type="match status" value="1"/>
</dbReference>
<keyword evidence="11" id="KW-0648">Protein biosynthesis</keyword>
<dbReference type="SUPFAM" id="SSF56112">
    <property type="entry name" value="Protein kinase-like (PK-like)"/>
    <property type="match status" value="2"/>
</dbReference>
<evidence type="ECO:0000313" key="19">
    <source>
        <dbReference type="EMBL" id="KAF9664030.1"/>
    </source>
</evidence>
<feature type="compositionally biased region" description="Basic residues" evidence="15">
    <location>
        <begin position="534"/>
        <end position="543"/>
    </location>
</feature>
<feature type="domain" description="Protein kinase" evidence="16">
    <location>
        <begin position="136"/>
        <end position="434"/>
    </location>
</feature>
<dbReference type="HAMAP" id="MF_00182">
    <property type="entry name" value="Formyl_trans"/>
    <property type="match status" value="1"/>
</dbReference>
<evidence type="ECO:0000256" key="7">
    <source>
        <dbReference type="ARBA" id="ARBA00022771"/>
    </source>
</evidence>
<keyword evidence="6" id="KW-0547">Nucleotide-binding</keyword>
<keyword evidence="7 14" id="KW-0863">Zinc-finger</keyword>
<dbReference type="Pfam" id="PF07714">
    <property type="entry name" value="PK_Tyr_Ser-Thr"/>
    <property type="match status" value="2"/>
</dbReference>
<dbReference type="Pfam" id="PF00551">
    <property type="entry name" value="Formyl_trans_N"/>
    <property type="match status" value="1"/>
</dbReference>
<dbReference type="SUPFAM" id="SSF50486">
    <property type="entry name" value="FMT C-terminal domain-like"/>
    <property type="match status" value="1"/>
</dbReference>
<dbReference type="InterPro" id="IPR036770">
    <property type="entry name" value="Ankyrin_rpt-contain_sf"/>
</dbReference>
<gene>
    <name evidence="19" type="ORF">SADUNF_Sadunf17G0113700</name>
</gene>
<dbReference type="SMART" id="SM00398">
    <property type="entry name" value="HMG"/>
    <property type="match status" value="1"/>
</dbReference>
<dbReference type="SUPFAM" id="SSF49599">
    <property type="entry name" value="TRAF domain-like"/>
    <property type="match status" value="1"/>
</dbReference>
<dbReference type="CDD" id="cd08704">
    <property type="entry name" value="Met_tRNA_FMT_C"/>
    <property type="match status" value="1"/>
</dbReference>
<dbReference type="InterPro" id="IPR002376">
    <property type="entry name" value="Formyl_transf_N"/>
</dbReference>
<protein>
    <recommendedName>
        <fullName evidence="3">Methionyl-tRNA formyltransferase, mitochondrial</fullName>
        <ecNumber evidence="2">2.1.2.9</ecNumber>
    </recommendedName>
</protein>
<evidence type="ECO:0000256" key="2">
    <source>
        <dbReference type="ARBA" id="ARBA00012261"/>
    </source>
</evidence>
<dbReference type="Proteomes" id="UP000657918">
    <property type="component" value="Unassembled WGS sequence"/>
</dbReference>
<dbReference type="FunFam" id="3.10.25.10:FF:000005">
    <property type="entry name" value="Methionyl-tRNA formyltransferase"/>
    <property type="match status" value="1"/>
</dbReference>
<reference evidence="19 20" key="1">
    <citation type="submission" date="2020-10" db="EMBL/GenBank/DDBJ databases">
        <title>Plant Genome Project.</title>
        <authorList>
            <person name="Zhang R.-G."/>
        </authorList>
    </citation>
    <scope>NUCLEOTIDE SEQUENCE [LARGE SCALE GENOMIC DNA]</scope>
    <source>
        <strain evidence="19">FAFU-HL-1</strain>
        <tissue evidence="19">Leaf</tissue>
    </source>
</reference>
<dbReference type="EC" id="2.1.2.9" evidence="2"/>
<dbReference type="InterPro" id="IPR019557">
    <property type="entry name" value="AminoTfrase-like_pln_mobile"/>
</dbReference>
<comment type="similarity">
    <text evidence="1">Belongs to the Fmt family.</text>
</comment>
<evidence type="ECO:0000259" key="17">
    <source>
        <dbReference type="PROSITE" id="PS50118"/>
    </source>
</evidence>
<keyword evidence="8" id="KW-0418">Kinase</keyword>
<dbReference type="InterPro" id="IPR001245">
    <property type="entry name" value="Ser-Thr/Tyr_kinase_cat_dom"/>
</dbReference>
<dbReference type="InterPro" id="IPR005793">
    <property type="entry name" value="Formyl_trans_C"/>
</dbReference>
<dbReference type="PANTHER" id="PTHR11138:SF5">
    <property type="entry name" value="METHIONYL-TRNA FORMYLTRANSFERASE, MITOCHONDRIAL"/>
    <property type="match status" value="1"/>
</dbReference>
<evidence type="ECO:0000256" key="5">
    <source>
        <dbReference type="ARBA" id="ARBA00022723"/>
    </source>
</evidence>
<dbReference type="InterPro" id="IPR011009">
    <property type="entry name" value="Kinase-like_dom_sf"/>
</dbReference>
<dbReference type="PROSITE" id="PS50011">
    <property type="entry name" value="PROTEIN_KINASE_DOM"/>
    <property type="match status" value="1"/>
</dbReference>
<dbReference type="InterPro" id="IPR011034">
    <property type="entry name" value="Formyl_transferase-like_C_sf"/>
</dbReference>
<dbReference type="OrthoDB" id="834427at2759"/>
<dbReference type="GO" id="GO:0005739">
    <property type="term" value="C:mitochondrion"/>
    <property type="evidence" value="ECO:0007669"/>
    <property type="project" value="TreeGrafter"/>
</dbReference>
<dbReference type="Pfam" id="PF10536">
    <property type="entry name" value="PMD"/>
    <property type="match status" value="1"/>
</dbReference>
<dbReference type="InterPro" id="IPR002110">
    <property type="entry name" value="Ankyrin_rpt"/>
</dbReference>
<feature type="domain" description="SIAH-type" evidence="18">
    <location>
        <begin position="948"/>
        <end position="1006"/>
    </location>
</feature>
<dbReference type="FunFam" id="3.30.200.20:FF:000180">
    <property type="entry name" value="serine/threonine-protein kinase STY46-like"/>
    <property type="match status" value="1"/>
</dbReference>
<dbReference type="InterPro" id="IPR013083">
    <property type="entry name" value="Znf_RING/FYVE/PHD"/>
</dbReference>
<keyword evidence="13" id="KW-0539">Nucleus</keyword>
<keyword evidence="20" id="KW-1185">Reference proteome</keyword>
<dbReference type="CDD" id="cd00084">
    <property type="entry name" value="HMG-box_SF"/>
    <property type="match status" value="1"/>
</dbReference>